<dbReference type="Proteomes" id="UP000499080">
    <property type="component" value="Unassembled WGS sequence"/>
</dbReference>
<proteinExistence type="predicted"/>
<dbReference type="AlphaFoldDB" id="A0A4Y2HL36"/>
<protein>
    <recommendedName>
        <fullName evidence="3">DUF659 domain-containing protein</fullName>
    </recommendedName>
</protein>
<accession>A0A4Y2HL36</accession>
<dbReference type="OrthoDB" id="8055275at2759"/>
<organism evidence="1 2">
    <name type="scientific">Araneus ventricosus</name>
    <name type="common">Orbweaver spider</name>
    <name type="synonym">Epeira ventricosa</name>
    <dbReference type="NCBI Taxonomy" id="182803"/>
    <lineage>
        <taxon>Eukaryota</taxon>
        <taxon>Metazoa</taxon>
        <taxon>Ecdysozoa</taxon>
        <taxon>Arthropoda</taxon>
        <taxon>Chelicerata</taxon>
        <taxon>Arachnida</taxon>
        <taxon>Araneae</taxon>
        <taxon>Araneomorphae</taxon>
        <taxon>Entelegynae</taxon>
        <taxon>Araneoidea</taxon>
        <taxon>Araneidae</taxon>
        <taxon>Araneus</taxon>
    </lineage>
</organism>
<evidence type="ECO:0000313" key="1">
    <source>
        <dbReference type="EMBL" id="GBM66065.1"/>
    </source>
</evidence>
<name>A0A4Y2HL36_ARAVE</name>
<evidence type="ECO:0000313" key="2">
    <source>
        <dbReference type="Proteomes" id="UP000499080"/>
    </source>
</evidence>
<keyword evidence="2" id="KW-1185">Reference proteome</keyword>
<evidence type="ECO:0008006" key="3">
    <source>
        <dbReference type="Google" id="ProtNLM"/>
    </source>
</evidence>
<dbReference type="EMBL" id="BGPR01002005">
    <property type="protein sequence ID" value="GBM66065.1"/>
    <property type="molecule type" value="Genomic_DNA"/>
</dbReference>
<sequence length="165" mass="18688">MERKKRVLKRLSAEEQRLKKLKRIQKSVKQWRTWTWASKNRLEFATVHWDGKLLPAITRNKKVDRLPVIISANGQEHLLGVPQLASCSGDNMAAAIYNLLAETKLLDTVQALCCDTTLSNTGRIKGACVLLERKLGKDLIYLPCRHPIYELVLKSAFEACIAMSS</sequence>
<comment type="caution">
    <text evidence="1">The sequence shown here is derived from an EMBL/GenBank/DDBJ whole genome shotgun (WGS) entry which is preliminary data.</text>
</comment>
<gene>
    <name evidence="1" type="ORF">AVEN_207160_1</name>
</gene>
<reference evidence="1 2" key="1">
    <citation type="journal article" date="2019" name="Sci. Rep.">
        <title>Orb-weaving spider Araneus ventricosus genome elucidates the spidroin gene catalogue.</title>
        <authorList>
            <person name="Kono N."/>
            <person name="Nakamura H."/>
            <person name="Ohtoshi R."/>
            <person name="Moran D.A.P."/>
            <person name="Shinohara A."/>
            <person name="Yoshida Y."/>
            <person name="Fujiwara M."/>
            <person name="Mori M."/>
            <person name="Tomita M."/>
            <person name="Arakawa K."/>
        </authorList>
    </citation>
    <scope>NUCLEOTIDE SEQUENCE [LARGE SCALE GENOMIC DNA]</scope>
</reference>